<comment type="subcellular location">
    <subcellularLocation>
        <location evidence="1">Cell membrane</location>
        <topology evidence="1">Multi-pass membrane protein</topology>
    </subcellularLocation>
</comment>
<evidence type="ECO:0000256" key="5">
    <source>
        <dbReference type="ARBA" id="ARBA00023136"/>
    </source>
</evidence>
<feature type="transmembrane region" description="Helical" evidence="6">
    <location>
        <begin position="439"/>
        <end position="458"/>
    </location>
</feature>
<dbReference type="PANTHER" id="PTHR30572:SF18">
    <property type="entry name" value="ABC-TYPE MACROLIDE FAMILY EXPORT SYSTEM PERMEASE COMPONENT 2"/>
    <property type="match status" value="1"/>
</dbReference>
<feature type="transmembrane region" description="Helical" evidence="6">
    <location>
        <begin position="767"/>
        <end position="787"/>
    </location>
</feature>
<feature type="domain" description="MacB-like periplasmic core" evidence="8">
    <location>
        <begin position="20"/>
        <end position="250"/>
    </location>
</feature>
<dbReference type="InterPro" id="IPR003838">
    <property type="entry name" value="ABC3_permease_C"/>
</dbReference>
<evidence type="ECO:0000256" key="1">
    <source>
        <dbReference type="ARBA" id="ARBA00004651"/>
    </source>
</evidence>
<dbReference type="RefSeq" id="WP_068224489.1">
    <property type="nucleotide sequence ID" value="NZ_LRPC01000029.1"/>
</dbReference>
<accession>A0A150X1I4</accession>
<feature type="domain" description="ABC3 transporter permease C-terminal" evidence="7">
    <location>
        <begin position="300"/>
        <end position="417"/>
    </location>
</feature>
<dbReference type="Proteomes" id="UP000075606">
    <property type="component" value="Unassembled WGS sequence"/>
</dbReference>
<keyword evidence="5 6" id="KW-0472">Membrane</keyword>
<gene>
    <name evidence="9" type="ORF">AWW68_16965</name>
</gene>
<evidence type="ECO:0000256" key="4">
    <source>
        <dbReference type="ARBA" id="ARBA00022989"/>
    </source>
</evidence>
<keyword evidence="3 6" id="KW-0812">Transmembrane</keyword>
<evidence type="ECO:0000256" key="2">
    <source>
        <dbReference type="ARBA" id="ARBA00022475"/>
    </source>
</evidence>
<evidence type="ECO:0000256" key="6">
    <source>
        <dbReference type="SAM" id="Phobius"/>
    </source>
</evidence>
<feature type="transmembrane region" description="Helical" evidence="6">
    <location>
        <begin position="387"/>
        <end position="407"/>
    </location>
</feature>
<dbReference type="GO" id="GO:0022857">
    <property type="term" value="F:transmembrane transporter activity"/>
    <property type="evidence" value="ECO:0007669"/>
    <property type="project" value="TreeGrafter"/>
</dbReference>
<evidence type="ECO:0000313" key="10">
    <source>
        <dbReference type="Proteomes" id="UP000075606"/>
    </source>
</evidence>
<keyword evidence="10" id="KW-1185">Reference proteome</keyword>
<keyword evidence="4 6" id="KW-1133">Transmembrane helix</keyword>
<dbReference type="OrthoDB" id="5933722at2"/>
<feature type="transmembrane region" description="Helical" evidence="6">
    <location>
        <begin position="737"/>
        <end position="755"/>
    </location>
</feature>
<dbReference type="STRING" id="333140.AWW68_16965"/>
<evidence type="ECO:0000259" key="8">
    <source>
        <dbReference type="Pfam" id="PF12704"/>
    </source>
</evidence>
<evidence type="ECO:0000313" key="9">
    <source>
        <dbReference type="EMBL" id="KYG72595.1"/>
    </source>
</evidence>
<dbReference type="EMBL" id="LRPC01000029">
    <property type="protein sequence ID" value="KYG72595.1"/>
    <property type="molecule type" value="Genomic_DNA"/>
</dbReference>
<dbReference type="GO" id="GO:0005886">
    <property type="term" value="C:plasma membrane"/>
    <property type="evidence" value="ECO:0007669"/>
    <property type="project" value="UniProtKB-SubCell"/>
</dbReference>
<dbReference type="Pfam" id="PF12704">
    <property type="entry name" value="MacB_PCD"/>
    <property type="match status" value="1"/>
</dbReference>
<protein>
    <recommendedName>
        <fullName evidence="11">ABC transporter permease</fullName>
    </recommendedName>
</protein>
<organism evidence="9 10">
    <name type="scientific">Roseivirga spongicola</name>
    <dbReference type="NCBI Taxonomy" id="333140"/>
    <lineage>
        <taxon>Bacteria</taxon>
        <taxon>Pseudomonadati</taxon>
        <taxon>Bacteroidota</taxon>
        <taxon>Cytophagia</taxon>
        <taxon>Cytophagales</taxon>
        <taxon>Roseivirgaceae</taxon>
        <taxon>Roseivirga</taxon>
    </lineage>
</organism>
<dbReference type="Pfam" id="PF02687">
    <property type="entry name" value="FtsX"/>
    <property type="match status" value="2"/>
</dbReference>
<reference evidence="9 10" key="1">
    <citation type="submission" date="2016-01" db="EMBL/GenBank/DDBJ databases">
        <title>Genome sequencing of Roseivirga spongicola UST030701-084.</title>
        <authorList>
            <person name="Selvaratnam C."/>
            <person name="Thevarajoo S."/>
            <person name="Goh K.M."/>
            <person name="Ee R."/>
            <person name="Chan K.-G."/>
            <person name="Chong C.S."/>
        </authorList>
    </citation>
    <scope>NUCLEOTIDE SEQUENCE [LARGE SCALE GENOMIC DNA]</scope>
    <source>
        <strain evidence="9 10">UST030701-084</strain>
    </source>
</reference>
<evidence type="ECO:0000259" key="7">
    <source>
        <dbReference type="Pfam" id="PF02687"/>
    </source>
</evidence>
<feature type="transmembrane region" description="Helical" evidence="6">
    <location>
        <begin position="299"/>
        <end position="322"/>
    </location>
</feature>
<proteinExistence type="predicted"/>
<feature type="transmembrane region" description="Helical" evidence="6">
    <location>
        <begin position="21"/>
        <end position="43"/>
    </location>
</feature>
<feature type="transmembrane region" description="Helical" evidence="6">
    <location>
        <begin position="685"/>
        <end position="709"/>
    </location>
</feature>
<comment type="caution">
    <text evidence="9">The sequence shown here is derived from an EMBL/GenBank/DDBJ whole genome shotgun (WGS) entry which is preliminary data.</text>
</comment>
<evidence type="ECO:0008006" key="11">
    <source>
        <dbReference type="Google" id="ProtNLM"/>
    </source>
</evidence>
<evidence type="ECO:0000256" key="3">
    <source>
        <dbReference type="ARBA" id="ARBA00022692"/>
    </source>
</evidence>
<dbReference type="InterPro" id="IPR025857">
    <property type="entry name" value="MacB_PCD"/>
</dbReference>
<feature type="transmembrane region" description="Helical" evidence="6">
    <location>
        <begin position="342"/>
        <end position="367"/>
    </location>
</feature>
<name>A0A150X1I4_9BACT</name>
<sequence length="808" mass="90040">MLKNYFITALRNLSRNRSFTIINIFGLALGISAALVLFKIVIFEKSFDTYLTNYDHLYRFTKKVISPNLVEQEAGMQNPFAEAFKTDYPDLGTPVRTFYIGENQLSVQNITGDWTHYEQRDGISFVDEEFFKLFDYEWKVGDPETALSKPKSAVISISLAEKYFGVTDGGYDRVLGKEMKLNNDLTIFITGVVTDPPKNASLPFKLMIEYESVAEIFDFFQPDSWGSTSSNAHVYFLANENVTAQQIRDVLPAMSEKYMPETENETVFQLQALADMHFQPEYNVYGNSAKSPDFLTVPIAIGVFLILTACINFVNLSTALAIKRSKEVGIRKVLGGVRNQLVFQFMGETFLITVIATLISLGVAELAMTNMEELIGYSLSLELMKDISLLLVALGVVVGVTLLAGLYPSFILSRLKPVAVLRSKGQSSLSGNINTRRGLVVFQFLISQVLVICTLVVISQMKFFENKDLGFRKSSIITFPLPSNEEAKLNFMGNELQTFPGVEGVSFSFASPLSDNNIGSTFGYAPLETTGEFDAAFKVIDENYLDLYDIKLLAGSDISKFDTTLSEAIISEQALKLMGLENPEDAIGETIRSGFNGDKRVVGVFKDFHNKDLRDKVDPIIMVKYAGYYYEGAVRFEGSESQTSNLVKKLEETWTAQYPDTIFDYTLLSEKIMENYEEEARVLTLFQIFSGLAIFIGCLGLYGLVSFMANQKTKEIGIRKVLGASVNQILNLFSKELLVLIGIAFLLAAPLGYYLMNDWLSGFEFRIGLSVWVFAAAIGFTLLIGAITTGLRSFRAATSNPVDSLRSE</sequence>
<dbReference type="InterPro" id="IPR050250">
    <property type="entry name" value="Macrolide_Exporter_MacB"/>
</dbReference>
<feature type="domain" description="ABC3 transporter permease C-terminal" evidence="7">
    <location>
        <begin position="688"/>
        <end position="801"/>
    </location>
</feature>
<keyword evidence="2" id="KW-1003">Cell membrane</keyword>
<dbReference type="PANTHER" id="PTHR30572">
    <property type="entry name" value="MEMBRANE COMPONENT OF TRANSPORTER-RELATED"/>
    <property type="match status" value="1"/>
</dbReference>
<dbReference type="AlphaFoldDB" id="A0A150X1I4"/>